<dbReference type="Gene3D" id="3.20.20.140">
    <property type="entry name" value="Metal-dependent hydrolases"/>
    <property type="match status" value="1"/>
</dbReference>
<dbReference type="InterPro" id="IPR001365">
    <property type="entry name" value="A_deaminase_dom"/>
</dbReference>
<reference evidence="10 11" key="1">
    <citation type="journal article" date="2021" name="Sci. Rep.">
        <title>The genome of the diatom Chaetoceros tenuissimus carries an ancient integrated fragment of an extant virus.</title>
        <authorList>
            <person name="Hongo Y."/>
            <person name="Kimura K."/>
            <person name="Takaki Y."/>
            <person name="Yoshida Y."/>
            <person name="Baba S."/>
            <person name="Kobayashi G."/>
            <person name="Nagasaki K."/>
            <person name="Hano T."/>
            <person name="Tomaru Y."/>
        </authorList>
    </citation>
    <scope>NUCLEOTIDE SEQUENCE [LARGE SCALE GENOMIC DNA]</scope>
    <source>
        <strain evidence="10 11">NIES-3715</strain>
    </source>
</reference>
<proteinExistence type="inferred from homology"/>
<dbReference type="EMBL" id="BLLK01000069">
    <property type="protein sequence ID" value="GFH59898.1"/>
    <property type="molecule type" value="Genomic_DNA"/>
</dbReference>
<evidence type="ECO:0000256" key="5">
    <source>
        <dbReference type="ARBA" id="ARBA00022723"/>
    </source>
</evidence>
<dbReference type="AlphaFoldDB" id="A0AAD3HEC8"/>
<comment type="cofactor">
    <cofactor evidence="1">
        <name>Zn(2+)</name>
        <dbReference type="ChEBI" id="CHEBI:29105"/>
    </cofactor>
</comment>
<dbReference type="GO" id="GO:0009897">
    <property type="term" value="C:external side of plasma membrane"/>
    <property type="evidence" value="ECO:0007669"/>
    <property type="project" value="TreeGrafter"/>
</dbReference>
<dbReference type="GO" id="GO:0004000">
    <property type="term" value="F:adenosine deaminase activity"/>
    <property type="evidence" value="ECO:0007669"/>
    <property type="project" value="TreeGrafter"/>
</dbReference>
<evidence type="ECO:0000256" key="6">
    <source>
        <dbReference type="ARBA" id="ARBA00022726"/>
    </source>
</evidence>
<accession>A0AAD3HEC8</accession>
<name>A0AAD3HEC8_9STRA</name>
<comment type="similarity">
    <text evidence="3">Belongs to the metallo-dependent hydrolases superfamily. Adenosine and AMP deaminases family.</text>
</comment>
<comment type="pathway">
    <text evidence="2">Purine metabolism; purine nucleoside salvage.</text>
</comment>
<dbReference type="EC" id="3.5.4.4" evidence="4"/>
<dbReference type="GO" id="GO:0005829">
    <property type="term" value="C:cytosol"/>
    <property type="evidence" value="ECO:0007669"/>
    <property type="project" value="TreeGrafter"/>
</dbReference>
<evidence type="ECO:0000256" key="7">
    <source>
        <dbReference type="ARBA" id="ARBA00022801"/>
    </source>
</evidence>
<keyword evidence="6" id="KW-0660">Purine salvage</keyword>
<keyword evidence="5" id="KW-0479">Metal-binding</keyword>
<dbReference type="InterPro" id="IPR006330">
    <property type="entry name" value="Ado/ade_deaminase"/>
</dbReference>
<dbReference type="GO" id="GO:0043103">
    <property type="term" value="P:hypoxanthine salvage"/>
    <property type="evidence" value="ECO:0007669"/>
    <property type="project" value="TreeGrafter"/>
</dbReference>
<dbReference type="GO" id="GO:0046103">
    <property type="term" value="P:inosine biosynthetic process"/>
    <property type="evidence" value="ECO:0007669"/>
    <property type="project" value="TreeGrafter"/>
</dbReference>
<dbReference type="Proteomes" id="UP001054902">
    <property type="component" value="Unassembled WGS sequence"/>
</dbReference>
<keyword evidence="8" id="KW-0862">Zinc</keyword>
<dbReference type="GO" id="GO:0060169">
    <property type="term" value="P:negative regulation of adenosine receptor signaling pathway"/>
    <property type="evidence" value="ECO:0007669"/>
    <property type="project" value="TreeGrafter"/>
</dbReference>
<evidence type="ECO:0000259" key="9">
    <source>
        <dbReference type="Pfam" id="PF00962"/>
    </source>
</evidence>
<evidence type="ECO:0000256" key="2">
    <source>
        <dbReference type="ARBA" id="ARBA00005058"/>
    </source>
</evidence>
<dbReference type="GO" id="GO:0046872">
    <property type="term" value="F:metal ion binding"/>
    <property type="evidence" value="ECO:0007669"/>
    <property type="project" value="UniProtKB-KW"/>
</dbReference>
<evidence type="ECO:0000256" key="1">
    <source>
        <dbReference type="ARBA" id="ARBA00001947"/>
    </source>
</evidence>
<dbReference type="Pfam" id="PF00962">
    <property type="entry name" value="A_deaminase"/>
    <property type="match status" value="1"/>
</dbReference>
<dbReference type="InterPro" id="IPR032466">
    <property type="entry name" value="Metal_Hydrolase"/>
</dbReference>
<evidence type="ECO:0000256" key="8">
    <source>
        <dbReference type="ARBA" id="ARBA00022833"/>
    </source>
</evidence>
<keyword evidence="11" id="KW-1185">Reference proteome</keyword>
<feature type="domain" description="Adenosine deaminase" evidence="9">
    <location>
        <begin position="53"/>
        <end position="423"/>
    </location>
</feature>
<evidence type="ECO:0000313" key="10">
    <source>
        <dbReference type="EMBL" id="GFH59898.1"/>
    </source>
</evidence>
<protein>
    <recommendedName>
        <fullName evidence="4">adenosine deaminase</fullName>
        <ecNumber evidence="4">3.5.4.4</ecNumber>
    </recommendedName>
</protein>
<evidence type="ECO:0000256" key="3">
    <source>
        <dbReference type="ARBA" id="ARBA00006676"/>
    </source>
</evidence>
<sequence length="431" mass="49316">MPSHTIEIKDEDETVHFHYKDHEEEPCHYNEVVTLTNKWQYNMSTEQFLRKIPKVELHVHLDGSFEPSLLFDHLRETGDYSCLPDQSYCPWDQSMLDVRTIVEKCETEDSFRALCTCRGKRSLNAMLENFTIFIPIVRGNLVLIENLAMDFVKRQAKQNCIYTEVRYSPHLLAEGGDIGGSGKVDPRPVVDAVTRGLREGEKLYGVKVNQILCCINWKPDWADDVVDIAHERKDDFPCSIVGIDIAAGEEHFDEDNFSELHNPHNKAFQRAQELGLNVTIHAGEVGDSKFVRKAVNEYGATRIGHGYQIAKEPNLMEEMRRKNIHFELCPTSSDETGGWSYHDEESRDWMKHPAKAMLRYGLNCGFNSDDPAVFATSLTWQYRIAIGKIGLTKHCIVKALQHSINSAFIDDDTKAALRTRVEDFLENTDTF</sequence>
<gene>
    <name evidence="10" type="ORF">CTEN210_16374</name>
</gene>
<organism evidence="10 11">
    <name type="scientific">Chaetoceros tenuissimus</name>
    <dbReference type="NCBI Taxonomy" id="426638"/>
    <lineage>
        <taxon>Eukaryota</taxon>
        <taxon>Sar</taxon>
        <taxon>Stramenopiles</taxon>
        <taxon>Ochrophyta</taxon>
        <taxon>Bacillariophyta</taxon>
        <taxon>Coscinodiscophyceae</taxon>
        <taxon>Chaetocerotophycidae</taxon>
        <taxon>Chaetocerotales</taxon>
        <taxon>Chaetocerotaceae</taxon>
        <taxon>Chaetoceros</taxon>
    </lineage>
</organism>
<dbReference type="PANTHER" id="PTHR11409">
    <property type="entry name" value="ADENOSINE DEAMINASE"/>
    <property type="match status" value="1"/>
</dbReference>
<dbReference type="SUPFAM" id="SSF51556">
    <property type="entry name" value="Metallo-dependent hydrolases"/>
    <property type="match status" value="1"/>
</dbReference>
<evidence type="ECO:0000256" key="4">
    <source>
        <dbReference type="ARBA" id="ARBA00012784"/>
    </source>
</evidence>
<dbReference type="PANTHER" id="PTHR11409:SF43">
    <property type="entry name" value="ADENOSINE DEAMINASE"/>
    <property type="match status" value="1"/>
</dbReference>
<comment type="caution">
    <text evidence="10">The sequence shown here is derived from an EMBL/GenBank/DDBJ whole genome shotgun (WGS) entry which is preliminary data.</text>
</comment>
<dbReference type="GO" id="GO:0006166">
    <property type="term" value="P:purine ribonucleoside salvage"/>
    <property type="evidence" value="ECO:0007669"/>
    <property type="project" value="UniProtKB-KW"/>
</dbReference>
<dbReference type="GO" id="GO:0006154">
    <property type="term" value="P:adenosine catabolic process"/>
    <property type="evidence" value="ECO:0007669"/>
    <property type="project" value="TreeGrafter"/>
</dbReference>
<evidence type="ECO:0000313" key="11">
    <source>
        <dbReference type="Proteomes" id="UP001054902"/>
    </source>
</evidence>
<keyword evidence="7" id="KW-0378">Hydrolase</keyword>